<dbReference type="InterPro" id="IPR013149">
    <property type="entry name" value="ADH-like_C"/>
</dbReference>
<dbReference type="CDD" id="cd08232">
    <property type="entry name" value="idonate-5-DH"/>
    <property type="match status" value="1"/>
</dbReference>
<evidence type="ECO:0000259" key="7">
    <source>
        <dbReference type="SMART" id="SM00829"/>
    </source>
</evidence>
<keyword evidence="3 6" id="KW-0479">Metal-binding</keyword>
<sequence>MLAAICHGRKDLRVEAVAEQPLAADQVRVAVAYGGICGSDMHYFHRGSVGDFAIREPLTLGHEISGVVVETGAAVTHLEPGMRAALDPSRPCLVCDYCRAGRMNLCTDMLFLGSAGRFPHVQGGFAQHLVLRQDQIIPVPADTDLLALSVAEPLSVGLHAVAQAGPLMGKRVLVTGSGPIGLLTARAALYAGAREVVCTDVEDAALAVASDRIGATRTINVATHPDALSYYAGPAGYFDVAFEASGTQSALLSLFPVLRRGGRIVQVGMLPPGTAQVPINVLQAREIELVGAFRANGEFGLAVDLIVSGAIDVSPVLSGTYPLERAVEAFENAGDRSRVVKLHLVVNEAAL</sequence>
<proteinExistence type="inferred from homology"/>
<dbReference type="PROSITE" id="PS00059">
    <property type="entry name" value="ADH_ZINC"/>
    <property type="match status" value="1"/>
</dbReference>
<keyword evidence="9" id="KW-1185">Reference proteome</keyword>
<gene>
    <name evidence="8" type="ORF">FBR43_10825</name>
</gene>
<dbReference type="Pfam" id="PF00107">
    <property type="entry name" value="ADH_zinc_N"/>
    <property type="match status" value="1"/>
</dbReference>
<dbReference type="InterPro" id="IPR011032">
    <property type="entry name" value="GroES-like_sf"/>
</dbReference>
<evidence type="ECO:0000256" key="6">
    <source>
        <dbReference type="RuleBase" id="RU361277"/>
    </source>
</evidence>
<dbReference type="Gene3D" id="3.90.180.10">
    <property type="entry name" value="Medium-chain alcohol dehydrogenases, catalytic domain"/>
    <property type="match status" value="1"/>
</dbReference>
<dbReference type="RefSeq" id="WP_136943141.1">
    <property type="nucleotide sequence ID" value="NZ_SWKR01000002.1"/>
</dbReference>
<dbReference type="GO" id="GO:0016616">
    <property type="term" value="F:oxidoreductase activity, acting on the CH-OH group of donors, NAD or NADP as acceptor"/>
    <property type="evidence" value="ECO:0007669"/>
    <property type="project" value="UniProtKB-ARBA"/>
</dbReference>
<evidence type="ECO:0000256" key="2">
    <source>
        <dbReference type="ARBA" id="ARBA00008072"/>
    </source>
</evidence>
<dbReference type="AlphaFoldDB" id="A0A4U1L4N8"/>
<reference evidence="8 9" key="1">
    <citation type="submission" date="2019-04" db="EMBL/GenBank/DDBJ databases">
        <authorList>
            <person name="Yang Y."/>
            <person name="Wei D."/>
        </authorList>
    </citation>
    <scope>NUCLEOTIDE SEQUENCE [LARGE SCALE GENOMIC DNA]</scope>
    <source>
        <strain evidence="8 9">L-1-4w-11</strain>
    </source>
</reference>
<keyword evidence="4 6" id="KW-0862">Zinc</keyword>
<dbReference type="PANTHER" id="PTHR43161:SF9">
    <property type="entry name" value="SORBITOL DEHYDROGENASE"/>
    <property type="match status" value="1"/>
</dbReference>
<dbReference type="Proteomes" id="UP000309138">
    <property type="component" value="Unassembled WGS sequence"/>
</dbReference>
<dbReference type="Pfam" id="PF08240">
    <property type="entry name" value="ADH_N"/>
    <property type="match status" value="1"/>
</dbReference>
<evidence type="ECO:0000256" key="4">
    <source>
        <dbReference type="ARBA" id="ARBA00022833"/>
    </source>
</evidence>
<evidence type="ECO:0000256" key="3">
    <source>
        <dbReference type="ARBA" id="ARBA00022723"/>
    </source>
</evidence>
<dbReference type="SUPFAM" id="SSF50129">
    <property type="entry name" value="GroES-like"/>
    <property type="match status" value="1"/>
</dbReference>
<comment type="cofactor">
    <cofactor evidence="1 6">
        <name>Zn(2+)</name>
        <dbReference type="ChEBI" id="CHEBI:29105"/>
    </cofactor>
</comment>
<dbReference type="SUPFAM" id="SSF51735">
    <property type="entry name" value="NAD(P)-binding Rossmann-fold domains"/>
    <property type="match status" value="1"/>
</dbReference>
<protein>
    <submittedName>
        <fullName evidence="8">L-idonate 5-dehydrogenase</fullName>
    </submittedName>
</protein>
<accession>A0A4U1L4N8</accession>
<evidence type="ECO:0000256" key="5">
    <source>
        <dbReference type="ARBA" id="ARBA00023002"/>
    </source>
</evidence>
<dbReference type="EMBL" id="SWKR01000002">
    <property type="protein sequence ID" value="TKD51193.1"/>
    <property type="molecule type" value="Genomic_DNA"/>
</dbReference>
<keyword evidence="5" id="KW-0560">Oxidoreductase</keyword>
<evidence type="ECO:0000256" key="1">
    <source>
        <dbReference type="ARBA" id="ARBA00001947"/>
    </source>
</evidence>
<comment type="similarity">
    <text evidence="2 6">Belongs to the zinc-containing alcohol dehydrogenase family.</text>
</comment>
<dbReference type="InterPro" id="IPR036291">
    <property type="entry name" value="NAD(P)-bd_dom_sf"/>
</dbReference>
<dbReference type="OrthoDB" id="9773078at2"/>
<dbReference type="GO" id="GO:0008270">
    <property type="term" value="F:zinc ion binding"/>
    <property type="evidence" value="ECO:0007669"/>
    <property type="project" value="InterPro"/>
</dbReference>
<dbReference type="InterPro" id="IPR013154">
    <property type="entry name" value="ADH-like_N"/>
</dbReference>
<name>A0A4U1L4N8_9SPHN</name>
<dbReference type="InterPro" id="IPR002328">
    <property type="entry name" value="ADH_Zn_CS"/>
</dbReference>
<evidence type="ECO:0000313" key="9">
    <source>
        <dbReference type="Proteomes" id="UP000309138"/>
    </source>
</evidence>
<dbReference type="InterPro" id="IPR020843">
    <property type="entry name" value="ER"/>
</dbReference>
<dbReference type="SMART" id="SM00829">
    <property type="entry name" value="PKS_ER"/>
    <property type="match status" value="1"/>
</dbReference>
<feature type="domain" description="Enoyl reductase (ER)" evidence="7">
    <location>
        <begin position="8"/>
        <end position="344"/>
    </location>
</feature>
<organism evidence="8 9">
    <name type="scientific">Sphingomonas baiyangensis</name>
    <dbReference type="NCBI Taxonomy" id="2572576"/>
    <lineage>
        <taxon>Bacteria</taxon>
        <taxon>Pseudomonadati</taxon>
        <taxon>Pseudomonadota</taxon>
        <taxon>Alphaproteobacteria</taxon>
        <taxon>Sphingomonadales</taxon>
        <taxon>Sphingomonadaceae</taxon>
        <taxon>Sphingomonas</taxon>
    </lineage>
</organism>
<comment type="caution">
    <text evidence="8">The sequence shown here is derived from an EMBL/GenBank/DDBJ whole genome shotgun (WGS) entry which is preliminary data.</text>
</comment>
<dbReference type="Gene3D" id="3.40.50.720">
    <property type="entry name" value="NAD(P)-binding Rossmann-like Domain"/>
    <property type="match status" value="1"/>
</dbReference>
<dbReference type="PANTHER" id="PTHR43161">
    <property type="entry name" value="SORBITOL DEHYDROGENASE"/>
    <property type="match status" value="1"/>
</dbReference>
<evidence type="ECO:0000313" key="8">
    <source>
        <dbReference type="EMBL" id="TKD51193.1"/>
    </source>
</evidence>